<dbReference type="SUPFAM" id="SSF51419">
    <property type="entry name" value="PLP-binding barrel"/>
    <property type="match status" value="1"/>
</dbReference>
<keyword evidence="5" id="KW-0479">Metal-binding</keyword>
<keyword evidence="7" id="KW-0663">Pyridoxal phosphate</keyword>
<organism evidence="15 16">
    <name type="scientific">Polytolypa hystricis (strain UAMH7299)</name>
    <dbReference type="NCBI Taxonomy" id="1447883"/>
    <lineage>
        <taxon>Eukaryota</taxon>
        <taxon>Fungi</taxon>
        <taxon>Dikarya</taxon>
        <taxon>Ascomycota</taxon>
        <taxon>Pezizomycotina</taxon>
        <taxon>Eurotiomycetes</taxon>
        <taxon>Eurotiomycetidae</taxon>
        <taxon>Onygenales</taxon>
        <taxon>Onygenales incertae sedis</taxon>
        <taxon>Polytolypa</taxon>
    </lineage>
</organism>
<evidence type="ECO:0000256" key="1">
    <source>
        <dbReference type="ARBA" id="ARBA00001933"/>
    </source>
</evidence>
<dbReference type="Pfam" id="PF14031">
    <property type="entry name" value="D-ser_dehydrat"/>
    <property type="match status" value="1"/>
</dbReference>
<dbReference type="SMART" id="SM01119">
    <property type="entry name" value="D-ser_dehydrat"/>
    <property type="match status" value="1"/>
</dbReference>
<evidence type="ECO:0000256" key="4">
    <source>
        <dbReference type="ARBA" id="ARBA00022575"/>
    </source>
</evidence>
<dbReference type="EMBL" id="PDNA01000034">
    <property type="protein sequence ID" value="PGH21483.1"/>
    <property type="molecule type" value="Genomic_DNA"/>
</dbReference>
<dbReference type="OrthoDB" id="20198at2759"/>
<comment type="caution">
    <text evidence="15">The sequence shown here is derived from an EMBL/GenBank/DDBJ whole genome shotgun (WGS) entry which is preliminary data.</text>
</comment>
<gene>
    <name evidence="15" type="ORF">AJ80_03151</name>
</gene>
<dbReference type="Pfam" id="PF01168">
    <property type="entry name" value="Ala_racemase_N"/>
    <property type="match status" value="1"/>
</dbReference>
<dbReference type="InterPro" id="IPR001608">
    <property type="entry name" value="Ala_racemase_N"/>
</dbReference>
<comment type="catalytic activity">
    <reaction evidence="9">
        <text>D-serine = pyruvate + NH4(+)</text>
        <dbReference type="Rhea" id="RHEA:13977"/>
        <dbReference type="ChEBI" id="CHEBI:15361"/>
        <dbReference type="ChEBI" id="CHEBI:28938"/>
        <dbReference type="ChEBI" id="CHEBI:35247"/>
        <dbReference type="EC" id="4.3.1.18"/>
    </reaction>
    <physiologicalReaction direction="left-to-right" evidence="9">
        <dbReference type="Rhea" id="RHEA:13978"/>
    </physiologicalReaction>
</comment>
<protein>
    <recommendedName>
        <fullName evidence="12">D-serine dehydratase</fullName>
        <ecNumber evidence="11">4.3.1.18</ecNumber>
    </recommendedName>
    <alternativeName>
        <fullName evidence="13">D-serine deaminase</fullName>
    </alternativeName>
</protein>
<dbReference type="FunFam" id="3.20.20.10:FF:000016">
    <property type="entry name" value="D-serine dehydratase"/>
    <property type="match status" value="1"/>
</dbReference>
<comment type="similarity">
    <text evidence="3">Belongs to the DSD1 family.</text>
</comment>
<evidence type="ECO:0000256" key="6">
    <source>
        <dbReference type="ARBA" id="ARBA00022833"/>
    </source>
</evidence>
<dbReference type="InterPro" id="IPR026956">
    <property type="entry name" value="D-ser_dehydrat-like_dom"/>
</dbReference>
<keyword evidence="6" id="KW-0862">Zinc</keyword>
<dbReference type="EC" id="4.3.1.18" evidence="11"/>
<dbReference type="PANTHER" id="PTHR28004">
    <property type="entry name" value="ZGC:162816-RELATED"/>
    <property type="match status" value="1"/>
</dbReference>
<keyword evidence="16" id="KW-1185">Reference proteome</keyword>
<dbReference type="InterPro" id="IPR051466">
    <property type="entry name" value="D-amino_acid_metab_enzyme"/>
</dbReference>
<evidence type="ECO:0000256" key="11">
    <source>
        <dbReference type="ARBA" id="ARBA00066349"/>
    </source>
</evidence>
<evidence type="ECO:0000256" key="8">
    <source>
        <dbReference type="ARBA" id="ARBA00023239"/>
    </source>
</evidence>
<evidence type="ECO:0000256" key="13">
    <source>
        <dbReference type="ARBA" id="ARBA00075219"/>
    </source>
</evidence>
<accession>A0A2B7YKE8</accession>
<proteinExistence type="inferred from homology"/>
<feature type="domain" description="D-serine dehydratase-like" evidence="14">
    <location>
        <begin position="285"/>
        <end position="391"/>
    </location>
</feature>
<evidence type="ECO:0000256" key="12">
    <source>
        <dbReference type="ARBA" id="ARBA00069616"/>
    </source>
</evidence>
<dbReference type="GO" id="GO:0008721">
    <property type="term" value="F:D-serine ammonia-lyase activity"/>
    <property type="evidence" value="ECO:0007669"/>
    <property type="project" value="UniProtKB-EC"/>
</dbReference>
<dbReference type="GO" id="GO:0046872">
    <property type="term" value="F:metal ion binding"/>
    <property type="evidence" value="ECO:0007669"/>
    <property type="project" value="UniProtKB-KW"/>
</dbReference>
<evidence type="ECO:0000256" key="2">
    <source>
        <dbReference type="ARBA" id="ARBA00001947"/>
    </source>
</evidence>
<evidence type="ECO:0000256" key="5">
    <source>
        <dbReference type="ARBA" id="ARBA00022723"/>
    </source>
</evidence>
<dbReference type="Gene3D" id="3.20.20.10">
    <property type="entry name" value="Alanine racemase"/>
    <property type="match status" value="1"/>
</dbReference>
<dbReference type="GO" id="GO:0009636">
    <property type="term" value="P:response to toxic substance"/>
    <property type="evidence" value="ECO:0007669"/>
    <property type="project" value="UniProtKB-KW"/>
</dbReference>
<name>A0A2B7YKE8_POLH7</name>
<comment type="cofactor">
    <cofactor evidence="2">
        <name>Zn(2+)</name>
        <dbReference type="ChEBI" id="CHEBI:29105"/>
    </cofactor>
</comment>
<comment type="function">
    <text evidence="10">Catalyzes the conversion of D-serine to pyruvate and ammonia. May play a role in D-serine detoxification.</text>
</comment>
<comment type="cofactor">
    <cofactor evidence="1">
        <name>pyridoxal 5'-phosphate</name>
        <dbReference type="ChEBI" id="CHEBI:597326"/>
    </cofactor>
</comment>
<evidence type="ECO:0000256" key="9">
    <source>
        <dbReference type="ARBA" id="ARBA00051198"/>
    </source>
</evidence>
<evidence type="ECO:0000256" key="3">
    <source>
        <dbReference type="ARBA" id="ARBA00005323"/>
    </source>
</evidence>
<keyword evidence="4" id="KW-0216">Detoxification</keyword>
<dbReference type="AlphaFoldDB" id="A0A2B7YKE8"/>
<evidence type="ECO:0000313" key="15">
    <source>
        <dbReference type="EMBL" id="PGH21483.1"/>
    </source>
</evidence>
<dbReference type="Gene3D" id="2.40.37.20">
    <property type="entry name" value="D-serine dehydratase-like domain"/>
    <property type="match status" value="1"/>
</dbReference>
<keyword evidence="8" id="KW-0456">Lyase</keyword>
<dbReference type="Proteomes" id="UP000224634">
    <property type="component" value="Unassembled WGS sequence"/>
</dbReference>
<reference evidence="15 16" key="1">
    <citation type="submission" date="2017-10" db="EMBL/GenBank/DDBJ databases">
        <title>Comparative genomics in systemic dimorphic fungi from Ajellomycetaceae.</title>
        <authorList>
            <person name="Munoz J.F."/>
            <person name="Mcewen J.G."/>
            <person name="Clay O.K."/>
            <person name="Cuomo C.A."/>
        </authorList>
    </citation>
    <scope>NUCLEOTIDE SEQUENCE [LARGE SCALE GENOMIC DNA]</scope>
    <source>
        <strain evidence="15 16">UAMH7299</strain>
    </source>
</reference>
<evidence type="ECO:0000256" key="7">
    <source>
        <dbReference type="ARBA" id="ARBA00022898"/>
    </source>
</evidence>
<evidence type="ECO:0000259" key="14">
    <source>
        <dbReference type="SMART" id="SM01119"/>
    </source>
</evidence>
<evidence type="ECO:0000256" key="10">
    <source>
        <dbReference type="ARBA" id="ARBA00055764"/>
    </source>
</evidence>
<dbReference type="GO" id="GO:0036088">
    <property type="term" value="P:D-serine catabolic process"/>
    <property type="evidence" value="ECO:0007669"/>
    <property type="project" value="TreeGrafter"/>
</dbReference>
<dbReference type="PANTHER" id="PTHR28004:SF2">
    <property type="entry name" value="D-SERINE DEHYDRATASE"/>
    <property type="match status" value="1"/>
</dbReference>
<dbReference type="InterPro" id="IPR029066">
    <property type="entry name" value="PLP-binding_barrel"/>
</dbReference>
<evidence type="ECO:0000313" key="16">
    <source>
        <dbReference type="Proteomes" id="UP000224634"/>
    </source>
</evidence>
<dbReference type="STRING" id="1447883.A0A2B7YKE8"/>
<dbReference type="InterPro" id="IPR042208">
    <property type="entry name" value="D-ser_dehydrat-like_sf"/>
</dbReference>
<sequence length="406" mass="44709">MDISLATHRSYIGKPALDLPTPSLVISRSTLERNIKKLHDDVENLGLMFRPHVKTLKSAEVTRMMLAGGRYRKAIASTLREIEGLVPLVKERILDECLYGLPLRPGALPRLVELSDSIKIVLMVDNEQQIEHLETFASSSSSHGSTRAWDIFIKVDVGSHRAGLEPASSALKQLVQRAEASDAVSIYGFYCHSGHSYACCDEESVASVLNTELDGVLSASKLMSNNKKSDRPLVLSIGSTPTAHSIRAIKDKFPENVELELHAGNFPANDLQQVSTGLVEIPDQALRVLTEVCSVYKERNQALVNAGVIALSKETSARFPGFGRVTTSPDWHVIKLSQEHGILGLVGEDEKQQGDSRPSVEEGFCVGQKVFLYCQHACITAAAHYVYYVVDENDVVCDTWIPWKGW</sequence>